<keyword evidence="2" id="KW-1133">Transmembrane helix</keyword>
<evidence type="ECO:0000313" key="3">
    <source>
        <dbReference type="EMBL" id="TKD50250.1"/>
    </source>
</evidence>
<evidence type="ECO:0000313" key="4">
    <source>
        <dbReference type="Proteomes" id="UP000309138"/>
    </source>
</evidence>
<feature type="compositionally biased region" description="Gly residues" evidence="1">
    <location>
        <begin position="498"/>
        <end position="507"/>
    </location>
</feature>
<feature type="transmembrane region" description="Helical" evidence="2">
    <location>
        <begin position="18"/>
        <end position="38"/>
    </location>
</feature>
<feature type="region of interest" description="Disordered" evidence="1">
    <location>
        <begin position="458"/>
        <end position="508"/>
    </location>
</feature>
<gene>
    <name evidence="3" type="ORF">FBR43_05365</name>
</gene>
<proteinExistence type="predicted"/>
<feature type="transmembrane region" description="Helical" evidence="2">
    <location>
        <begin position="128"/>
        <end position="146"/>
    </location>
</feature>
<dbReference type="RefSeq" id="WP_136942193.1">
    <property type="nucleotide sequence ID" value="NZ_SWKR01000002.1"/>
</dbReference>
<keyword evidence="2" id="KW-0472">Membrane</keyword>
<sequence>MTAIAPLARLQRAAARRAAIDMLAIGAPGALALAAIGWRFGNATLAVLIFVACALLVAAFAYLRARRFDCGWLVGQLDARVPAFEDSSALLFGAPAASPLAALQRQRIEVRIDAAEAVDFRPAWSHRAIVAAWVIGAAAIVALLLWPDATETPTPRDGATATAAPAMPPTLAGVRLRITPPAYTGLPARTQSTLDARVPEGSRIDWSVAIRPPGDAAAIAPVGGNRIALVRQGDAWTGGMPIDRAMLYRIEAPGLPRQRLHRIETVADAPPVVRVVAPERQLAMLNPGQRRWTPVFEATDDHGIADATLRVTVTKGDGENISFEQRSAAIAGSGPARRRRFAPTLDIAREGMAPGSDLIVQIIVADNRAAGAQRVEGPSAILRWPPDLALADGLDGMAAPVMPAYFRSQRQIIIDAEALIARRARIPAQEFADRSNGLGNDQASLRLRYGQFVGEEAEGGGSGIALPTNDAPALPTNNTPAPPPEAHSADDGHDHGSEGGGASGGFGSAVDVLNEFGHAHDSGDAATLFDPGTRSTLAQALDAMWSSERALRQGDPQAALPHAYRALAFLKDAQQATRIFVPRTGAEPPPIDLSRRLTGDREGIVAREAPVPARPTPDATPAEAWRALQPLPGPARTPPLQLGALDRWVRQNAGRIADPLALSAAIDTLRAEPACTACRERLRALLWRVITPPRAGISRRAGGNARGRRYLEALR</sequence>
<evidence type="ECO:0000256" key="1">
    <source>
        <dbReference type="SAM" id="MobiDB-lite"/>
    </source>
</evidence>
<reference evidence="3 4" key="1">
    <citation type="submission" date="2019-04" db="EMBL/GenBank/DDBJ databases">
        <authorList>
            <person name="Yang Y."/>
            <person name="Wei D."/>
        </authorList>
    </citation>
    <scope>NUCLEOTIDE SEQUENCE [LARGE SCALE GENOMIC DNA]</scope>
    <source>
        <strain evidence="3 4">L-1-4w-11</strain>
    </source>
</reference>
<protein>
    <submittedName>
        <fullName evidence="3">DUF4175 domain-containing protein</fullName>
    </submittedName>
</protein>
<feature type="transmembrane region" description="Helical" evidence="2">
    <location>
        <begin position="44"/>
        <end position="63"/>
    </location>
</feature>
<feature type="compositionally biased region" description="Basic and acidic residues" evidence="1">
    <location>
        <begin position="487"/>
        <end position="497"/>
    </location>
</feature>
<organism evidence="3 4">
    <name type="scientific">Sphingomonas baiyangensis</name>
    <dbReference type="NCBI Taxonomy" id="2572576"/>
    <lineage>
        <taxon>Bacteria</taxon>
        <taxon>Pseudomonadati</taxon>
        <taxon>Pseudomonadota</taxon>
        <taxon>Alphaproteobacteria</taxon>
        <taxon>Sphingomonadales</taxon>
        <taxon>Sphingomonadaceae</taxon>
        <taxon>Sphingomonas</taxon>
    </lineage>
</organism>
<evidence type="ECO:0000256" key="2">
    <source>
        <dbReference type="SAM" id="Phobius"/>
    </source>
</evidence>
<accession>A0A4U1L211</accession>
<dbReference type="EMBL" id="SWKR01000002">
    <property type="protein sequence ID" value="TKD50250.1"/>
    <property type="molecule type" value="Genomic_DNA"/>
</dbReference>
<feature type="compositionally biased region" description="Low complexity" evidence="1">
    <location>
        <begin position="467"/>
        <end position="479"/>
    </location>
</feature>
<dbReference type="AlphaFoldDB" id="A0A4U1L211"/>
<keyword evidence="2" id="KW-0812">Transmembrane</keyword>
<dbReference type="Proteomes" id="UP000309138">
    <property type="component" value="Unassembled WGS sequence"/>
</dbReference>
<name>A0A4U1L211_9SPHN</name>
<dbReference type="OrthoDB" id="780137at2"/>
<comment type="caution">
    <text evidence="3">The sequence shown here is derived from an EMBL/GenBank/DDBJ whole genome shotgun (WGS) entry which is preliminary data.</text>
</comment>
<keyword evidence="4" id="KW-1185">Reference proteome</keyword>